<gene>
    <name evidence="3" type="ORF">THSYN_27055</name>
</gene>
<evidence type="ECO:0000256" key="1">
    <source>
        <dbReference type="SAM" id="SignalP"/>
    </source>
</evidence>
<keyword evidence="1" id="KW-0732">Signal</keyword>
<dbReference type="EMBL" id="CP020370">
    <property type="protein sequence ID" value="AUB84235.1"/>
    <property type="molecule type" value="Genomic_DNA"/>
</dbReference>
<accession>A0A2K8UFB4</accession>
<dbReference type="InterPro" id="IPR050491">
    <property type="entry name" value="AmpC-like"/>
</dbReference>
<proteinExistence type="predicted"/>
<evidence type="ECO:0000259" key="2">
    <source>
        <dbReference type="Pfam" id="PF00144"/>
    </source>
</evidence>
<name>A0A2K8UFB4_9GAMM</name>
<dbReference type="Pfam" id="PF00144">
    <property type="entry name" value="Beta-lactamase"/>
    <property type="match status" value="1"/>
</dbReference>
<feature type="signal peptide" evidence="1">
    <location>
        <begin position="1"/>
        <end position="24"/>
    </location>
</feature>
<feature type="domain" description="Beta-lactamase-related" evidence="2">
    <location>
        <begin position="69"/>
        <end position="385"/>
    </location>
</feature>
<dbReference type="AlphaFoldDB" id="A0A2K8UFB4"/>
<feature type="chain" id="PRO_5014810717" description="Beta-lactamase-related domain-containing protein" evidence="1">
    <location>
        <begin position="25"/>
        <end position="400"/>
    </location>
</feature>
<reference evidence="3 4" key="1">
    <citation type="submission" date="2017-03" db="EMBL/GenBank/DDBJ databases">
        <title>Complete genome sequence of Candidatus 'Thiodictyon syntrophicum' sp. nov. strain Cad16T, a photolithoautotroph purple sulfur bacterium isolated from an alpine meromictic lake.</title>
        <authorList>
            <person name="Luedin S.M."/>
            <person name="Pothier J.F."/>
            <person name="Danza F."/>
            <person name="Storelli N."/>
            <person name="Wittwer M."/>
            <person name="Tonolla M."/>
        </authorList>
    </citation>
    <scope>NUCLEOTIDE SEQUENCE [LARGE SCALE GENOMIC DNA]</scope>
    <source>
        <strain evidence="3 4">Cad16T</strain>
    </source>
</reference>
<evidence type="ECO:0000313" key="4">
    <source>
        <dbReference type="Proteomes" id="UP000232638"/>
    </source>
</evidence>
<dbReference type="SUPFAM" id="SSF56601">
    <property type="entry name" value="beta-lactamase/transpeptidase-like"/>
    <property type="match status" value="1"/>
</dbReference>
<keyword evidence="4" id="KW-1185">Reference proteome</keyword>
<dbReference type="InterPro" id="IPR012338">
    <property type="entry name" value="Beta-lactam/transpept-like"/>
</dbReference>
<dbReference type="InterPro" id="IPR001466">
    <property type="entry name" value="Beta-lactam-related"/>
</dbReference>
<dbReference type="PANTHER" id="PTHR46825:SF7">
    <property type="entry name" value="D-ALANYL-D-ALANINE CARBOXYPEPTIDASE"/>
    <property type="match status" value="1"/>
</dbReference>
<dbReference type="OrthoDB" id="9799367at2"/>
<evidence type="ECO:0000313" key="3">
    <source>
        <dbReference type="EMBL" id="AUB84235.1"/>
    </source>
</evidence>
<dbReference type="Gene3D" id="3.40.710.10">
    <property type="entry name" value="DD-peptidase/beta-lactamase superfamily"/>
    <property type="match status" value="1"/>
</dbReference>
<dbReference type="KEGG" id="tsy:THSYN_27055"/>
<sequence>MPKFNLGELLLVCALALGVHPAAATDRGAMQAALQQIADDYLSTRGEPEHISAVSISVLLPGGQDNLNVVAGRVARAADAAPVTPATLFQIGSITKSFTSAALLQLQAEKRLRIEQPLGELLPEYPAWKEVTLRRLLHMTSGIPGYDNSPAMLKSMAAVGLERHWTPPVLVGFADPTYPDAMAPTTGWNYSNTNYILAGMIIERVTGHPYAQEITERFLGERLGLTATYYSPDTYPDTVNARLAAGYFWSHDPENAGLAKLLGRDVSRMDMSWAGAAGGIVATPRDVTHWVAALYQSPLLAAPERQALLSIVSNKTGQPIAATSAADPHGFGLGVAQFSKAPMGTGWYYQGETLGFRVLYVYTPADGIIFAVGLNSQPSDAENKAGDLITNIHAAVAAHR</sequence>
<organism evidence="3 4">
    <name type="scientific">Candidatus Thiodictyon syntrophicum</name>
    <dbReference type="NCBI Taxonomy" id="1166950"/>
    <lineage>
        <taxon>Bacteria</taxon>
        <taxon>Pseudomonadati</taxon>
        <taxon>Pseudomonadota</taxon>
        <taxon>Gammaproteobacteria</taxon>
        <taxon>Chromatiales</taxon>
        <taxon>Chromatiaceae</taxon>
        <taxon>Thiodictyon</taxon>
    </lineage>
</organism>
<dbReference type="PANTHER" id="PTHR46825">
    <property type="entry name" value="D-ALANYL-D-ALANINE-CARBOXYPEPTIDASE/ENDOPEPTIDASE AMPH"/>
    <property type="match status" value="1"/>
</dbReference>
<dbReference type="RefSeq" id="WP_100921900.1">
    <property type="nucleotide sequence ID" value="NZ_CP020370.1"/>
</dbReference>
<protein>
    <recommendedName>
        <fullName evidence="2">Beta-lactamase-related domain-containing protein</fullName>
    </recommendedName>
</protein>
<dbReference type="Proteomes" id="UP000232638">
    <property type="component" value="Chromosome"/>
</dbReference>